<dbReference type="InterPro" id="IPR050066">
    <property type="entry name" value="UvrABC_protein_C"/>
</dbReference>
<dbReference type="CDD" id="cd10434">
    <property type="entry name" value="GIY-YIG_UvrC_Cho"/>
    <property type="match status" value="1"/>
</dbReference>
<dbReference type="HAMAP" id="MF_00203">
    <property type="entry name" value="UvrC"/>
    <property type="match status" value="1"/>
</dbReference>
<accession>A0A858KFJ6</accession>
<comment type="subunit">
    <text evidence="7">Interacts with UvrB in an incision complex.</text>
</comment>
<dbReference type="GO" id="GO:0003677">
    <property type="term" value="F:DNA binding"/>
    <property type="evidence" value="ECO:0007669"/>
    <property type="project" value="UniProtKB-UniRule"/>
</dbReference>
<dbReference type="InterPro" id="IPR000305">
    <property type="entry name" value="GIY-YIG_endonuc"/>
</dbReference>
<dbReference type="InterPro" id="IPR036876">
    <property type="entry name" value="UVR_dom_sf"/>
</dbReference>
<dbReference type="AlphaFoldDB" id="A0A858KFJ6"/>
<dbReference type="Gene3D" id="1.10.150.20">
    <property type="entry name" value="5' to 3' exonuclease, C-terminal subdomain"/>
    <property type="match status" value="1"/>
</dbReference>
<dbReference type="GO" id="GO:0009380">
    <property type="term" value="C:excinuclease repair complex"/>
    <property type="evidence" value="ECO:0007669"/>
    <property type="project" value="InterPro"/>
</dbReference>
<keyword evidence="6 7" id="KW-0742">SOS response</keyword>
<evidence type="ECO:0000313" key="9">
    <source>
        <dbReference type="Proteomes" id="UP000502831"/>
    </source>
</evidence>
<dbReference type="Gene3D" id="3.30.420.340">
    <property type="entry name" value="UvrC, RNAse H endonuclease domain"/>
    <property type="match status" value="1"/>
</dbReference>
<dbReference type="NCBIfam" id="TIGR00194">
    <property type="entry name" value="uvrC"/>
    <property type="match status" value="1"/>
</dbReference>
<comment type="similarity">
    <text evidence="7">Belongs to the UvrC family.</text>
</comment>
<keyword evidence="4 7" id="KW-0267">Excision nuclease</keyword>
<dbReference type="InterPro" id="IPR001943">
    <property type="entry name" value="UVR_dom"/>
</dbReference>
<dbReference type="RefSeq" id="WP_191342095.1">
    <property type="nucleotide sequence ID" value="NZ_CP039734.2"/>
</dbReference>
<dbReference type="EMBL" id="CP039734">
    <property type="protein sequence ID" value="QIR76647.2"/>
    <property type="molecule type" value="Genomic_DNA"/>
</dbReference>
<dbReference type="Pfam" id="PF01541">
    <property type="entry name" value="GIY-YIG"/>
    <property type="match status" value="1"/>
</dbReference>
<proteinExistence type="inferred from homology"/>
<dbReference type="SUPFAM" id="SSF47781">
    <property type="entry name" value="RuvA domain 2-like"/>
    <property type="match status" value="1"/>
</dbReference>
<evidence type="ECO:0000256" key="3">
    <source>
        <dbReference type="ARBA" id="ARBA00022769"/>
    </source>
</evidence>
<dbReference type="InterPro" id="IPR038476">
    <property type="entry name" value="UvrC_RNase_H_dom_sf"/>
</dbReference>
<evidence type="ECO:0000256" key="6">
    <source>
        <dbReference type="ARBA" id="ARBA00023236"/>
    </source>
</evidence>
<sequence>MMLAQKLKNAPHNAGIYQYFNAQGMLLYVGKAKSIKNRVKSYFRFSGELSAAPNLSPRIAKMISEVENVEYIVVQSEHDALILENSLIKQLKPKYNILLRDDKTYPYIAINLAEPFPRFEITRKIVNDKHMKYFGPLSGSAKALLDALYLAFPLVQKKGCLKGKKACLFHQIHRCLAPCEQKIDTKVYTKIVQEALEALSDQKKLVTLLHVKMEEASMKLNFEEAAKLRDIINSIKDALHVTHVELSKLEDYDVFAVEIMEKTAVIMRLFIRGGKIVSTSHTLMHNAYGFEKEELYQRALFEFYNPMNQTFAKQILIAESFNEHEDMSQFLSEKFGRKITISVPQRGEKLHLISMAQENAKTILIQHSTKNNNSLTEQMQVLFDFTALPKRIEIFDNSHLGGKSPVGGMVVWDEGFDKASYRRYELHHSDEYAQMREMLERRINDFSKESAPDLWVLDGGETILKLAKSLLLQKGVQVDLLAIAKEKRDAKANRAKGSAHDLLYNQNQSFELPPSDKRLQFIQRLRDEAHRFAITYHQKKKRGRDMSLELQTIEGVGAATIKKLLLYFGTFEAIYNASQEELEVTVGKKLGANLFQGLKK</sequence>
<keyword evidence="3 7" id="KW-0228">DNA excision</keyword>
<dbReference type="InterPro" id="IPR047296">
    <property type="entry name" value="GIY-YIG_UvrC_Cho"/>
</dbReference>
<dbReference type="Proteomes" id="UP000502831">
    <property type="component" value="Chromosome"/>
</dbReference>
<name>A0A858KFJ6_9BACT</name>
<organism evidence="8 9">
    <name type="scientific">Sulfurospirillum diekertiae</name>
    <dbReference type="NCBI Taxonomy" id="1854492"/>
    <lineage>
        <taxon>Bacteria</taxon>
        <taxon>Pseudomonadati</taxon>
        <taxon>Campylobacterota</taxon>
        <taxon>Epsilonproteobacteria</taxon>
        <taxon>Campylobacterales</taxon>
        <taxon>Sulfurospirillaceae</taxon>
        <taxon>Sulfurospirillum</taxon>
    </lineage>
</organism>
<dbReference type="InterPro" id="IPR010994">
    <property type="entry name" value="RuvA_2-like"/>
</dbReference>
<dbReference type="Pfam" id="PF02151">
    <property type="entry name" value="UVR"/>
    <property type="match status" value="1"/>
</dbReference>
<dbReference type="Pfam" id="PF08459">
    <property type="entry name" value="UvrC_RNaseH_dom"/>
    <property type="match status" value="1"/>
</dbReference>
<gene>
    <name evidence="7 8" type="primary">uvrC</name>
    <name evidence="8" type="ORF">FA584_10740</name>
</gene>
<dbReference type="Pfam" id="PF14520">
    <property type="entry name" value="HHH_5"/>
    <property type="match status" value="1"/>
</dbReference>
<dbReference type="GO" id="GO:0006289">
    <property type="term" value="P:nucleotide-excision repair"/>
    <property type="evidence" value="ECO:0007669"/>
    <property type="project" value="UniProtKB-UniRule"/>
</dbReference>
<evidence type="ECO:0000256" key="7">
    <source>
        <dbReference type="HAMAP-Rule" id="MF_00203"/>
    </source>
</evidence>
<dbReference type="GO" id="GO:0009432">
    <property type="term" value="P:SOS response"/>
    <property type="evidence" value="ECO:0007669"/>
    <property type="project" value="UniProtKB-UniRule"/>
</dbReference>
<dbReference type="FunFam" id="3.40.1440.10:FF:000001">
    <property type="entry name" value="UvrABC system protein C"/>
    <property type="match status" value="1"/>
</dbReference>
<keyword evidence="1 7" id="KW-0963">Cytoplasm</keyword>
<evidence type="ECO:0000256" key="4">
    <source>
        <dbReference type="ARBA" id="ARBA00022881"/>
    </source>
</evidence>
<evidence type="ECO:0000256" key="2">
    <source>
        <dbReference type="ARBA" id="ARBA00022763"/>
    </source>
</evidence>
<dbReference type="SUPFAM" id="SSF82771">
    <property type="entry name" value="GIY-YIG endonuclease"/>
    <property type="match status" value="1"/>
</dbReference>
<dbReference type="PROSITE" id="PS50164">
    <property type="entry name" value="GIY_YIG"/>
    <property type="match status" value="1"/>
</dbReference>
<dbReference type="PROSITE" id="PS50165">
    <property type="entry name" value="UVRC"/>
    <property type="match status" value="1"/>
</dbReference>
<dbReference type="InterPro" id="IPR001162">
    <property type="entry name" value="UvrC_RNase_H_dom"/>
</dbReference>
<dbReference type="GO" id="GO:0009381">
    <property type="term" value="F:excinuclease ABC activity"/>
    <property type="evidence" value="ECO:0007669"/>
    <property type="project" value="UniProtKB-UniRule"/>
</dbReference>
<dbReference type="Gene3D" id="4.10.860.10">
    <property type="entry name" value="UVR domain"/>
    <property type="match status" value="1"/>
</dbReference>
<dbReference type="PANTHER" id="PTHR30562">
    <property type="entry name" value="UVRC/OXIDOREDUCTASE"/>
    <property type="match status" value="1"/>
</dbReference>
<reference evidence="8 9" key="1">
    <citation type="journal article" date="2017" name="Environ. Sci. Technol.">
        <title>Organohalide Respiration with Chlorinated Ethenes under Low pH Conditions.</title>
        <authorList>
            <person name="Yang Y."/>
            <person name="Capiro N.L."/>
            <person name="Marcet T.F."/>
            <person name="Yan J."/>
            <person name="Pennell K.D."/>
            <person name="Loffler F.E."/>
        </authorList>
    </citation>
    <scope>NUCLEOTIDE SEQUENCE [LARGE SCALE GENOMIC DNA]</scope>
    <source>
        <strain evidence="8 9">ACSDCE</strain>
    </source>
</reference>
<comment type="subcellular location">
    <subcellularLocation>
        <location evidence="7">Cytoplasm</location>
    </subcellularLocation>
</comment>
<dbReference type="GO" id="GO:0005737">
    <property type="term" value="C:cytoplasm"/>
    <property type="evidence" value="ECO:0007669"/>
    <property type="project" value="UniProtKB-SubCell"/>
</dbReference>
<dbReference type="PANTHER" id="PTHR30562:SF1">
    <property type="entry name" value="UVRABC SYSTEM PROTEIN C"/>
    <property type="match status" value="1"/>
</dbReference>
<dbReference type="Pfam" id="PF22920">
    <property type="entry name" value="UvrC_RNaseH"/>
    <property type="match status" value="1"/>
</dbReference>
<dbReference type="InterPro" id="IPR004791">
    <property type="entry name" value="UvrC"/>
</dbReference>
<dbReference type="InterPro" id="IPR035901">
    <property type="entry name" value="GIY-YIG_endonuc_sf"/>
</dbReference>
<evidence type="ECO:0000313" key="8">
    <source>
        <dbReference type="EMBL" id="QIR76647.2"/>
    </source>
</evidence>
<evidence type="ECO:0000256" key="5">
    <source>
        <dbReference type="ARBA" id="ARBA00023204"/>
    </source>
</evidence>
<comment type="function">
    <text evidence="7">The UvrABC repair system catalyzes the recognition and processing of DNA lesions. UvrC both incises the 5' and 3' sides of the lesion. The N-terminal half is responsible for the 3' incision and the C-terminal half is responsible for the 5' incision.</text>
</comment>
<dbReference type="SUPFAM" id="SSF46600">
    <property type="entry name" value="C-terminal UvrC-binding domain of UvrB"/>
    <property type="match status" value="1"/>
</dbReference>
<keyword evidence="5 7" id="KW-0234">DNA repair</keyword>
<dbReference type="PROSITE" id="PS50151">
    <property type="entry name" value="UVR"/>
    <property type="match status" value="1"/>
</dbReference>
<dbReference type="Gene3D" id="3.40.1440.10">
    <property type="entry name" value="GIY-YIG endonuclease"/>
    <property type="match status" value="1"/>
</dbReference>
<keyword evidence="2 7" id="KW-0227">DNA damage</keyword>
<dbReference type="SMART" id="SM00465">
    <property type="entry name" value="GIYc"/>
    <property type="match status" value="1"/>
</dbReference>
<evidence type="ECO:0000256" key="1">
    <source>
        <dbReference type="ARBA" id="ARBA00022490"/>
    </source>
</evidence>
<protein>
    <recommendedName>
        <fullName evidence="7">UvrABC system protein C</fullName>
        <shortName evidence="7">Protein UvrC</shortName>
    </recommendedName>
    <alternativeName>
        <fullName evidence="7">Excinuclease ABC subunit C</fullName>
    </alternativeName>
</protein>